<evidence type="ECO:0000256" key="2">
    <source>
        <dbReference type="ARBA" id="ARBA00012438"/>
    </source>
</evidence>
<keyword evidence="6" id="KW-0418">Kinase</keyword>
<keyword evidence="9" id="KW-0175">Coiled coil</keyword>
<dbReference type="Gene3D" id="1.10.287.130">
    <property type="match status" value="1"/>
</dbReference>
<evidence type="ECO:0000313" key="14">
    <source>
        <dbReference type="Proteomes" id="UP000323166"/>
    </source>
</evidence>
<dbReference type="InterPro" id="IPR004358">
    <property type="entry name" value="Sig_transdc_His_kin-like_C"/>
</dbReference>
<dbReference type="Pfam" id="PF00512">
    <property type="entry name" value="HisKA"/>
    <property type="match status" value="1"/>
</dbReference>
<dbReference type="InterPro" id="IPR036097">
    <property type="entry name" value="HisK_dim/P_sf"/>
</dbReference>
<evidence type="ECO:0000259" key="10">
    <source>
        <dbReference type="PROSITE" id="PS50109"/>
    </source>
</evidence>
<dbReference type="InterPro" id="IPR036890">
    <property type="entry name" value="HATPase_C_sf"/>
</dbReference>
<dbReference type="PANTHER" id="PTHR43065:SF46">
    <property type="entry name" value="C4-DICARBOXYLATE TRANSPORT SENSOR PROTEIN DCTB"/>
    <property type="match status" value="1"/>
</dbReference>
<keyword evidence="7" id="KW-0067">ATP-binding</keyword>
<dbReference type="CDD" id="cd00130">
    <property type="entry name" value="PAS"/>
    <property type="match status" value="2"/>
</dbReference>
<dbReference type="InterPro" id="IPR005467">
    <property type="entry name" value="His_kinase_dom"/>
</dbReference>
<dbReference type="PROSITE" id="PS50112">
    <property type="entry name" value="PAS"/>
    <property type="match status" value="2"/>
</dbReference>
<evidence type="ECO:0000256" key="9">
    <source>
        <dbReference type="SAM" id="Coils"/>
    </source>
</evidence>
<dbReference type="Proteomes" id="UP000323166">
    <property type="component" value="Unassembled WGS sequence"/>
</dbReference>
<dbReference type="EC" id="2.7.13.3" evidence="2"/>
<feature type="domain" description="PAC" evidence="12">
    <location>
        <begin position="266"/>
        <end position="317"/>
    </location>
</feature>
<dbReference type="GO" id="GO:0000155">
    <property type="term" value="F:phosphorelay sensor kinase activity"/>
    <property type="evidence" value="ECO:0007669"/>
    <property type="project" value="InterPro"/>
</dbReference>
<organism evidence="13 14">
    <name type="scientific">Desulfallas thermosapovorans DSM 6562</name>
    <dbReference type="NCBI Taxonomy" id="1121431"/>
    <lineage>
        <taxon>Bacteria</taxon>
        <taxon>Bacillati</taxon>
        <taxon>Bacillota</taxon>
        <taxon>Clostridia</taxon>
        <taxon>Eubacteriales</taxon>
        <taxon>Desulfallaceae</taxon>
        <taxon>Desulfallas</taxon>
    </lineage>
</organism>
<dbReference type="PROSITE" id="PS50109">
    <property type="entry name" value="HIS_KIN"/>
    <property type="match status" value="1"/>
</dbReference>
<evidence type="ECO:0000256" key="3">
    <source>
        <dbReference type="ARBA" id="ARBA00022553"/>
    </source>
</evidence>
<dbReference type="InterPro" id="IPR003661">
    <property type="entry name" value="HisK_dim/P_dom"/>
</dbReference>
<protein>
    <recommendedName>
        <fullName evidence="2">histidine kinase</fullName>
        <ecNumber evidence="2">2.7.13.3</ecNumber>
    </recommendedName>
</protein>
<evidence type="ECO:0000256" key="7">
    <source>
        <dbReference type="ARBA" id="ARBA00022840"/>
    </source>
</evidence>
<dbReference type="Gene3D" id="3.30.450.20">
    <property type="entry name" value="PAS domain"/>
    <property type="match status" value="2"/>
</dbReference>
<dbReference type="PRINTS" id="PR00344">
    <property type="entry name" value="BCTRLSENSOR"/>
</dbReference>
<comment type="catalytic activity">
    <reaction evidence="1">
        <text>ATP + protein L-histidine = ADP + protein N-phospho-L-histidine.</text>
        <dbReference type="EC" id="2.7.13.3"/>
    </reaction>
</comment>
<keyword evidence="14" id="KW-1185">Reference proteome</keyword>
<evidence type="ECO:0000259" key="11">
    <source>
        <dbReference type="PROSITE" id="PS50112"/>
    </source>
</evidence>
<feature type="coiled-coil region" evidence="9">
    <location>
        <begin position="136"/>
        <end position="188"/>
    </location>
</feature>
<feature type="domain" description="PAS" evidence="11">
    <location>
        <begin position="192"/>
        <end position="263"/>
    </location>
</feature>
<evidence type="ECO:0000259" key="12">
    <source>
        <dbReference type="PROSITE" id="PS50113"/>
    </source>
</evidence>
<dbReference type="Pfam" id="PF02518">
    <property type="entry name" value="HATPase_c"/>
    <property type="match status" value="1"/>
</dbReference>
<dbReference type="GO" id="GO:0005524">
    <property type="term" value="F:ATP binding"/>
    <property type="evidence" value="ECO:0007669"/>
    <property type="project" value="UniProtKB-KW"/>
</dbReference>
<name>A0A5S4ZRK9_9FIRM</name>
<dbReference type="SMART" id="SM00388">
    <property type="entry name" value="HisKA"/>
    <property type="match status" value="1"/>
</dbReference>
<dbReference type="PROSITE" id="PS50113">
    <property type="entry name" value="PAC"/>
    <property type="match status" value="2"/>
</dbReference>
<sequence>MPKGNKQLYLNIIDFLPDATFVVNREGKVIAWNRAIEGMTEVKKEDIVGKGDFAYSLPFYGKRRPALVDLIGVYDAEIARQYNYVQKKGNTLYAEIFVPQLYRGRGAYLWVTAAPLYDSAGSLAGAIECVRDITANKELEKELNQHRHRLEELVAERTRELATANEQLQKEINERRRMEKILRESENNLRDKVNYQKTLIENLNELFLTYDTRGVITFTNNKCTEILGYSAEELIGRSVLESIPDHYKEQISQEIFQKRLQEGTASSYETEIIHKNGSIRYLKLNSTPIKMNGRITGGMVLAEDITEQKRVELEMARLERLRIVGELAATIGHEVRNPLASVRGFLQLLRDKKDCQNYKRYYDLMIEELDRANAIITDFLALAKNKRVEKEMQNINSLLLNHYPLLQADGLKGNKQIVLELGTVPDLLLDAKEMRQLIINLVRNGLEAMSAGGRMVIRTTLEKGEVVLAIQDDGCGIDPDAMDKLGTPFFTTKDNGTGLGLAVCYSIVARHNAYLTVDSGPGGTTFAVRFKLSH</sequence>
<dbReference type="Pfam" id="PF08448">
    <property type="entry name" value="PAS_4"/>
    <property type="match status" value="1"/>
</dbReference>
<proteinExistence type="predicted"/>
<evidence type="ECO:0000256" key="5">
    <source>
        <dbReference type="ARBA" id="ARBA00022741"/>
    </source>
</evidence>
<feature type="domain" description="PAC" evidence="12">
    <location>
        <begin position="95"/>
        <end position="145"/>
    </location>
</feature>
<dbReference type="SUPFAM" id="SSF47384">
    <property type="entry name" value="Homodimeric domain of signal transducing histidine kinase"/>
    <property type="match status" value="1"/>
</dbReference>
<dbReference type="SUPFAM" id="SSF55874">
    <property type="entry name" value="ATPase domain of HSP90 chaperone/DNA topoisomerase II/histidine kinase"/>
    <property type="match status" value="1"/>
</dbReference>
<dbReference type="InterPro" id="IPR035965">
    <property type="entry name" value="PAS-like_dom_sf"/>
</dbReference>
<keyword evidence="8" id="KW-0902">Two-component regulatory system</keyword>
<dbReference type="Pfam" id="PF13426">
    <property type="entry name" value="PAS_9"/>
    <property type="match status" value="1"/>
</dbReference>
<dbReference type="SUPFAM" id="SSF55785">
    <property type="entry name" value="PYP-like sensor domain (PAS domain)"/>
    <property type="match status" value="2"/>
</dbReference>
<dbReference type="InterPro" id="IPR000700">
    <property type="entry name" value="PAS-assoc_C"/>
</dbReference>
<dbReference type="EMBL" id="VNHM01000008">
    <property type="protein sequence ID" value="TYO95286.1"/>
    <property type="molecule type" value="Genomic_DNA"/>
</dbReference>
<feature type="domain" description="PAS" evidence="11">
    <location>
        <begin position="5"/>
        <end position="50"/>
    </location>
</feature>
<dbReference type="InterPro" id="IPR001610">
    <property type="entry name" value="PAC"/>
</dbReference>
<evidence type="ECO:0000256" key="8">
    <source>
        <dbReference type="ARBA" id="ARBA00023012"/>
    </source>
</evidence>
<keyword evidence="3" id="KW-0597">Phosphoprotein</keyword>
<reference evidence="13 14" key="1">
    <citation type="submission" date="2019-07" db="EMBL/GenBank/DDBJ databases">
        <title>Genomic Encyclopedia of Type Strains, Phase I: the one thousand microbial genomes (KMG-I) project.</title>
        <authorList>
            <person name="Kyrpides N."/>
        </authorList>
    </citation>
    <scope>NUCLEOTIDE SEQUENCE [LARGE SCALE GENOMIC DNA]</scope>
    <source>
        <strain evidence="13 14">DSM 6562</strain>
    </source>
</reference>
<keyword evidence="4" id="KW-0808">Transferase</keyword>
<dbReference type="AlphaFoldDB" id="A0A5S4ZRK9"/>
<dbReference type="SMART" id="SM00091">
    <property type="entry name" value="PAS"/>
    <property type="match status" value="2"/>
</dbReference>
<dbReference type="InterPro" id="IPR000014">
    <property type="entry name" value="PAS"/>
</dbReference>
<evidence type="ECO:0000256" key="6">
    <source>
        <dbReference type="ARBA" id="ARBA00022777"/>
    </source>
</evidence>
<dbReference type="PANTHER" id="PTHR43065">
    <property type="entry name" value="SENSOR HISTIDINE KINASE"/>
    <property type="match status" value="1"/>
</dbReference>
<dbReference type="InterPro" id="IPR003594">
    <property type="entry name" value="HATPase_dom"/>
</dbReference>
<dbReference type="NCBIfam" id="TIGR00229">
    <property type="entry name" value="sensory_box"/>
    <property type="match status" value="2"/>
</dbReference>
<evidence type="ECO:0000256" key="4">
    <source>
        <dbReference type="ARBA" id="ARBA00022679"/>
    </source>
</evidence>
<accession>A0A5S4ZRK9</accession>
<evidence type="ECO:0000256" key="1">
    <source>
        <dbReference type="ARBA" id="ARBA00000085"/>
    </source>
</evidence>
<comment type="caution">
    <text evidence="13">The sequence shown here is derived from an EMBL/GenBank/DDBJ whole genome shotgun (WGS) entry which is preliminary data.</text>
</comment>
<dbReference type="Gene3D" id="3.30.565.10">
    <property type="entry name" value="Histidine kinase-like ATPase, C-terminal domain"/>
    <property type="match status" value="1"/>
</dbReference>
<dbReference type="SMART" id="SM00387">
    <property type="entry name" value="HATPase_c"/>
    <property type="match status" value="1"/>
</dbReference>
<dbReference type="CDD" id="cd00082">
    <property type="entry name" value="HisKA"/>
    <property type="match status" value="1"/>
</dbReference>
<dbReference type="InterPro" id="IPR013656">
    <property type="entry name" value="PAS_4"/>
</dbReference>
<evidence type="ECO:0000313" key="13">
    <source>
        <dbReference type="EMBL" id="TYO95286.1"/>
    </source>
</evidence>
<feature type="domain" description="Histidine kinase" evidence="10">
    <location>
        <begin position="330"/>
        <end position="534"/>
    </location>
</feature>
<dbReference type="SMART" id="SM00086">
    <property type="entry name" value="PAC"/>
    <property type="match status" value="1"/>
</dbReference>
<dbReference type="RefSeq" id="WP_166511650.1">
    <property type="nucleotide sequence ID" value="NZ_VNHM01000008.1"/>
</dbReference>
<keyword evidence="5" id="KW-0547">Nucleotide-binding</keyword>
<gene>
    <name evidence="13" type="ORF">LX24_01635</name>
</gene>